<keyword evidence="1" id="KW-1133">Transmembrane helix</keyword>
<feature type="transmembrane region" description="Helical" evidence="1">
    <location>
        <begin position="74"/>
        <end position="93"/>
    </location>
</feature>
<feature type="transmembrane region" description="Helical" evidence="1">
    <location>
        <begin position="9"/>
        <end position="31"/>
    </location>
</feature>
<reference evidence="2 3" key="1">
    <citation type="journal article" date="2010" name="J. Bacteriol.">
        <title>Genome sequence of the dioxin-mineralizing bacterium Sphingomonas wittichii RW1.</title>
        <authorList>
            <person name="Miller T.R."/>
            <person name="Delcher A.L."/>
            <person name="Salzberg S.L."/>
            <person name="Saunders E."/>
            <person name="Detter J.C."/>
            <person name="Halden R.U."/>
        </authorList>
    </citation>
    <scope>NUCLEOTIDE SEQUENCE [LARGE SCALE GENOMIC DNA]</scope>
    <source>
        <strain evidence="3">DSM 6014 / CCUG 31198 / JCM 15750 / NBRC 105917 / EY 4224 / RW1</strain>
    </source>
</reference>
<evidence type="ECO:0000313" key="2">
    <source>
        <dbReference type="EMBL" id="ABQ68529.1"/>
    </source>
</evidence>
<feature type="transmembrane region" description="Helical" evidence="1">
    <location>
        <begin position="99"/>
        <end position="117"/>
    </location>
</feature>
<evidence type="ECO:0000313" key="3">
    <source>
        <dbReference type="Proteomes" id="UP000001989"/>
    </source>
</evidence>
<proteinExistence type="predicted"/>
<protein>
    <submittedName>
        <fullName evidence="2">Uncharacterized protein</fullName>
    </submittedName>
</protein>
<accession>A0A9J9HBR5</accession>
<dbReference type="KEGG" id="swi:Swit_2170"/>
<dbReference type="AlphaFoldDB" id="A0A9J9HBR5"/>
<dbReference type="OrthoDB" id="7508901at2"/>
<name>A0A9J9HBR5_RHIWR</name>
<feature type="transmembrane region" description="Helical" evidence="1">
    <location>
        <begin position="37"/>
        <end position="53"/>
    </location>
</feature>
<evidence type="ECO:0000256" key="1">
    <source>
        <dbReference type="SAM" id="Phobius"/>
    </source>
</evidence>
<gene>
    <name evidence="2" type="ordered locus">Swit_2170</name>
</gene>
<keyword evidence="3" id="KW-1185">Reference proteome</keyword>
<keyword evidence="1" id="KW-0472">Membrane</keyword>
<sequence>MLNLLSNKAFITQMIGLALAIAAMIGVPFVSSFDQETAVAAVMATIAAVTIVMRYAHGGSPEADGKRWWQSRTIWMQIIAAGFAVLALFKVAPPLDQEGVLSTVMAITTVLGAIFAAKAKSPIG</sequence>
<dbReference type="EMBL" id="CP000699">
    <property type="protein sequence ID" value="ABQ68529.1"/>
    <property type="molecule type" value="Genomic_DNA"/>
</dbReference>
<keyword evidence="1" id="KW-0812">Transmembrane</keyword>
<organism evidence="2 3">
    <name type="scientific">Rhizorhabdus wittichii (strain DSM 6014 / CCUG 31198 / JCM 15750 / NBRC 105917 / EY 4224 / RW1)</name>
    <name type="common">Sphingomonas wittichii</name>
    <dbReference type="NCBI Taxonomy" id="392499"/>
    <lineage>
        <taxon>Bacteria</taxon>
        <taxon>Pseudomonadati</taxon>
        <taxon>Pseudomonadota</taxon>
        <taxon>Alphaproteobacteria</taxon>
        <taxon>Sphingomonadales</taxon>
        <taxon>Sphingomonadaceae</taxon>
        <taxon>Rhizorhabdus</taxon>
    </lineage>
</organism>
<dbReference type="Proteomes" id="UP000001989">
    <property type="component" value="Chromosome"/>
</dbReference>